<keyword evidence="3" id="KW-1185">Reference proteome</keyword>
<protein>
    <submittedName>
        <fullName evidence="2">Uncharacterized protein</fullName>
    </submittedName>
</protein>
<feature type="compositionally biased region" description="Low complexity" evidence="1">
    <location>
        <begin position="100"/>
        <end position="127"/>
    </location>
</feature>
<feature type="region of interest" description="Disordered" evidence="1">
    <location>
        <begin position="1"/>
        <end position="147"/>
    </location>
</feature>
<dbReference type="OrthoDB" id="2677764at2759"/>
<evidence type="ECO:0000313" key="2">
    <source>
        <dbReference type="EMBL" id="KAG1764181.1"/>
    </source>
</evidence>
<gene>
    <name evidence="2" type="ORF">EV702DRAFT_1051435</name>
</gene>
<proteinExistence type="predicted"/>
<sequence length="269" mass="29479">MGPPVSIGNNIPPGPSVIIEDIHNMGPWSGGPYNTEFVTEGAPSKAAGKKRQLPSSPSPPPDAPEPFTMPAVSPSSVYNSSSVFGLKKPPSCGRHRRLPSEISISTSAPSSTTCNTTSSSDYLMSSSPQTSLPNSAGGSKKKKAKSDVMQQVDEVKDEIVSMHSNAMSHHDLKHQCYLAKLESKTEHSRDIKKYEWLRATREHETFQATISHQHLQESKNSEIRLRETDIRVYEAHSLVLNKEAETLRLKIQFQQMMQASKGPASDGVE</sequence>
<name>A0A9P6ZG76_9AGAM</name>
<feature type="compositionally biased region" description="Low complexity" evidence="1">
    <location>
        <begin position="72"/>
        <end position="83"/>
    </location>
</feature>
<dbReference type="AlphaFoldDB" id="A0A9P6ZG76"/>
<dbReference type="EMBL" id="JABBWD010000131">
    <property type="protein sequence ID" value="KAG1764181.1"/>
    <property type="molecule type" value="Genomic_DNA"/>
</dbReference>
<accession>A0A9P6ZG76</accession>
<dbReference type="Proteomes" id="UP000714275">
    <property type="component" value="Unassembled WGS sequence"/>
</dbReference>
<comment type="caution">
    <text evidence="2">The sequence shown here is derived from an EMBL/GenBank/DDBJ whole genome shotgun (WGS) entry which is preliminary data.</text>
</comment>
<reference evidence="2" key="1">
    <citation type="journal article" date="2020" name="New Phytol.">
        <title>Comparative genomics reveals dynamic genome evolution in host specialist ectomycorrhizal fungi.</title>
        <authorList>
            <person name="Lofgren L.A."/>
            <person name="Nguyen N.H."/>
            <person name="Vilgalys R."/>
            <person name="Ruytinx J."/>
            <person name="Liao H.L."/>
            <person name="Branco S."/>
            <person name="Kuo A."/>
            <person name="LaButti K."/>
            <person name="Lipzen A."/>
            <person name="Andreopoulos W."/>
            <person name="Pangilinan J."/>
            <person name="Riley R."/>
            <person name="Hundley H."/>
            <person name="Na H."/>
            <person name="Barry K."/>
            <person name="Grigoriev I.V."/>
            <person name="Stajich J.E."/>
            <person name="Kennedy P.G."/>
        </authorList>
    </citation>
    <scope>NUCLEOTIDE SEQUENCE</scope>
    <source>
        <strain evidence="2">DOB743</strain>
    </source>
</reference>
<organism evidence="2 3">
    <name type="scientific">Suillus placidus</name>
    <dbReference type="NCBI Taxonomy" id="48579"/>
    <lineage>
        <taxon>Eukaryota</taxon>
        <taxon>Fungi</taxon>
        <taxon>Dikarya</taxon>
        <taxon>Basidiomycota</taxon>
        <taxon>Agaricomycotina</taxon>
        <taxon>Agaricomycetes</taxon>
        <taxon>Agaricomycetidae</taxon>
        <taxon>Boletales</taxon>
        <taxon>Suillineae</taxon>
        <taxon>Suillaceae</taxon>
        <taxon>Suillus</taxon>
    </lineage>
</organism>
<evidence type="ECO:0000256" key="1">
    <source>
        <dbReference type="SAM" id="MobiDB-lite"/>
    </source>
</evidence>
<evidence type="ECO:0000313" key="3">
    <source>
        <dbReference type="Proteomes" id="UP000714275"/>
    </source>
</evidence>